<feature type="region of interest" description="Disordered" evidence="1">
    <location>
        <begin position="205"/>
        <end position="235"/>
    </location>
</feature>
<feature type="compositionally biased region" description="Basic and acidic residues" evidence="1">
    <location>
        <begin position="218"/>
        <end position="235"/>
    </location>
</feature>
<keyword evidence="3" id="KW-1185">Reference proteome</keyword>
<dbReference type="OrthoDB" id="7332643at2"/>
<gene>
    <name evidence="2" type="ORF">ATB98_03135</name>
</gene>
<evidence type="ECO:0000313" key="2">
    <source>
        <dbReference type="EMBL" id="OAP49777.1"/>
    </source>
</evidence>
<dbReference type="AlphaFoldDB" id="A0A178YQW0"/>
<proteinExistence type="predicted"/>
<comment type="caution">
    <text evidence="2">The sequence shown here is derived from an EMBL/GenBank/DDBJ whole genome shotgun (WGS) entry which is preliminary data.</text>
</comment>
<accession>A0A178YQW0</accession>
<dbReference type="RefSeq" id="WP_066868874.1">
    <property type="nucleotide sequence ID" value="NZ_LNQB01000051.1"/>
</dbReference>
<sequence length="248" mass="27110">MAFTLEVVGKGFRLKSADNKREIDVSPAQAKAWQEVLDRRAREQGLKNSEELLANVKIAVPEKGDSQFKIGKQYALSDADTMLMIGGNVQFSNPDLIHAYHEGSLNPDFVLVPTMQPEGAPAAIDAIKAPASTPEGRKQAVETYLGKHSGSVEERTNAAVALMESRADFGSPELQAPRLKEIMDVLVEPYEGEDERRSIVDALTQHSWSSEPADGNAPDDKGPNEKNLDDKGMDKLIAEHARTAYGLR</sequence>
<organism evidence="2 3">
    <name type="scientific">Sinorhizobium saheli</name>
    <dbReference type="NCBI Taxonomy" id="36856"/>
    <lineage>
        <taxon>Bacteria</taxon>
        <taxon>Pseudomonadati</taxon>
        <taxon>Pseudomonadota</taxon>
        <taxon>Alphaproteobacteria</taxon>
        <taxon>Hyphomicrobiales</taxon>
        <taxon>Rhizobiaceae</taxon>
        <taxon>Sinorhizobium/Ensifer group</taxon>
        <taxon>Sinorhizobium</taxon>
    </lineage>
</organism>
<dbReference type="Proteomes" id="UP000078507">
    <property type="component" value="Unassembled WGS sequence"/>
</dbReference>
<name>A0A178YQW0_SINSA</name>
<evidence type="ECO:0000313" key="3">
    <source>
        <dbReference type="Proteomes" id="UP000078507"/>
    </source>
</evidence>
<reference evidence="2 3" key="1">
    <citation type="submission" date="2015-11" db="EMBL/GenBank/DDBJ databases">
        <title>Ensifer anhuiense sp. nov., an effective nitrogen fixation bacterium with Glycine soja.</title>
        <authorList>
            <person name="Yan H."/>
            <person name="Chen W."/>
        </authorList>
    </citation>
    <scope>NUCLEOTIDE SEQUENCE [LARGE SCALE GENOMIC DNA]</scope>
    <source>
        <strain evidence="2 3">LMG 7837</strain>
    </source>
</reference>
<evidence type="ECO:0000256" key="1">
    <source>
        <dbReference type="SAM" id="MobiDB-lite"/>
    </source>
</evidence>
<protein>
    <submittedName>
        <fullName evidence="2">Uncharacterized protein</fullName>
    </submittedName>
</protein>
<dbReference type="EMBL" id="LNQB01000051">
    <property type="protein sequence ID" value="OAP49777.1"/>
    <property type="molecule type" value="Genomic_DNA"/>
</dbReference>